<comment type="caution">
    <text evidence="3">The sequence shown here is derived from an EMBL/GenBank/DDBJ whole genome shotgun (WGS) entry which is preliminary data.</text>
</comment>
<name>A0A5A8D342_CAFRO</name>
<dbReference type="Proteomes" id="UP000323011">
    <property type="component" value="Unassembled WGS sequence"/>
</dbReference>
<gene>
    <name evidence="4" type="ORF">FNF27_03798</name>
    <name evidence="3" type="ORF">FNF28_06115</name>
    <name evidence="2" type="ORF">FNF29_03734</name>
</gene>
<keyword evidence="1" id="KW-1133">Transmembrane helix</keyword>
<evidence type="ECO:0000313" key="6">
    <source>
        <dbReference type="Proteomes" id="UP000323011"/>
    </source>
</evidence>
<dbReference type="AlphaFoldDB" id="A0A5A8D342"/>
<dbReference type="EMBL" id="VLTN01000020">
    <property type="protein sequence ID" value="KAA0152507.1"/>
    <property type="molecule type" value="Genomic_DNA"/>
</dbReference>
<proteinExistence type="predicted"/>
<organism evidence="3 7">
    <name type="scientific">Cafeteria roenbergensis</name>
    <name type="common">Marine flagellate</name>
    <dbReference type="NCBI Taxonomy" id="33653"/>
    <lineage>
        <taxon>Eukaryota</taxon>
        <taxon>Sar</taxon>
        <taxon>Stramenopiles</taxon>
        <taxon>Bigyra</taxon>
        <taxon>Opalozoa</taxon>
        <taxon>Bicosoecida</taxon>
        <taxon>Cafeteriaceae</taxon>
        <taxon>Cafeteria</taxon>
    </lineage>
</organism>
<evidence type="ECO:0000313" key="2">
    <source>
        <dbReference type="EMBL" id="KAA0152507.1"/>
    </source>
</evidence>
<keyword evidence="6" id="KW-1185">Reference proteome</keyword>
<evidence type="ECO:0000313" key="3">
    <source>
        <dbReference type="EMBL" id="KAA0158680.1"/>
    </source>
</evidence>
<evidence type="ECO:0000313" key="5">
    <source>
        <dbReference type="Proteomes" id="UP000322899"/>
    </source>
</evidence>
<feature type="transmembrane region" description="Helical" evidence="1">
    <location>
        <begin position="6"/>
        <end position="28"/>
    </location>
</feature>
<keyword evidence="1" id="KW-0472">Membrane</keyword>
<dbReference type="EMBL" id="VLTL01000143">
    <property type="protein sequence ID" value="KAA0158680.1"/>
    <property type="molecule type" value="Genomic_DNA"/>
</dbReference>
<accession>A0A5A8D342</accession>
<dbReference type="Proteomes" id="UP000322899">
    <property type="component" value="Unassembled WGS sequence"/>
</dbReference>
<evidence type="ECO:0000313" key="4">
    <source>
        <dbReference type="EMBL" id="KAA0174675.1"/>
    </source>
</evidence>
<dbReference type="EMBL" id="VLTO01000020">
    <property type="protein sequence ID" value="KAA0174675.1"/>
    <property type="molecule type" value="Genomic_DNA"/>
</dbReference>
<sequence length="90" mass="9913">MRTGSFAFVGNIAMGFTVTFTLLTLAGLGLPAVRRVVEGEEAVRKDMFEQSLTAVVDWQKSSPRFVAREDPAGRWAESHKQLGNIEADRS</sequence>
<protein>
    <submittedName>
        <fullName evidence="3">Uncharacterized protein</fullName>
    </submittedName>
</protein>
<reference evidence="5 6" key="1">
    <citation type="submission" date="2019-07" db="EMBL/GenBank/DDBJ databases">
        <title>Genomes of Cafeteria roenbergensis.</title>
        <authorList>
            <person name="Fischer M.G."/>
            <person name="Hackl T."/>
            <person name="Roman M."/>
        </authorList>
    </citation>
    <scope>NUCLEOTIDE SEQUENCE [LARGE SCALE GENOMIC DNA]</scope>
    <source>
        <strain evidence="2 6">BVI</strain>
        <strain evidence="4 5">E4-10P</strain>
        <strain evidence="3 7">RCC970-E3</strain>
    </source>
</reference>
<evidence type="ECO:0000313" key="7">
    <source>
        <dbReference type="Proteomes" id="UP000324907"/>
    </source>
</evidence>
<evidence type="ECO:0000256" key="1">
    <source>
        <dbReference type="SAM" id="Phobius"/>
    </source>
</evidence>
<keyword evidence="1" id="KW-0812">Transmembrane</keyword>
<dbReference type="Proteomes" id="UP000324907">
    <property type="component" value="Unassembled WGS sequence"/>
</dbReference>